<evidence type="ECO:0000313" key="2">
    <source>
        <dbReference type="EMBL" id="RVX72523.1"/>
    </source>
</evidence>
<comment type="caution">
    <text evidence="2">The sequence shown here is derived from an EMBL/GenBank/DDBJ whole genome shotgun (WGS) entry which is preliminary data.</text>
</comment>
<evidence type="ECO:0000256" key="1">
    <source>
        <dbReference type="ARBA" id="ARBA00023604"/>
    </source>
</evidence>
<name>A0A438NA65_EXOME</name>
<dbReference type="VEuPathDB" id="FungiDB:PV10_04032"/>
<organism evidence="2 3">
    <name type="scientific">Exophiala mesophila</name>
    <name type="common">Black yeast-like fungus</name>
    <dbReference type="NCBI Taxonomy" id="212818"/>
    <lineage>
        <taxon>Eukaryota</taxon>
        <taxon>Fungi</taxon>
        <taxon>Dikarya</taxon>
        <taxon>Ascomycota</taxon>
        <taxon>Pezizomycotina</taxon>
        <taxon>Eurotiomycetes</taxon>
        <taxon>Chaetothyriomycetidae</taxon>
        <taxon>Chaetothyriales</taxon>
        <taxon>Herpotrichiellaceae</taxon>
        <taxon>Exophiala</taxon>
    </lineage>
</organism>
<dbReference type="OrthoDB" id="412788at2759"/>
<dbReference type="InterPro" id="IPR044053">
    <property type="entry name" value="AsaB-like"/>
</dbReference>
<reference evidence="2 3" key="1">
    <citation type="submission" date="2017-03" db="EMBL/GenBank/DDBJ databases">
        <title>Genomes of endolithic fungi from Antarctica.</title>
        <authorList>
            <person name="Coleine C."/>
            <person name="Masonjones S."/>
            <person name="Stajich J.E."/>
        </authorList>
    </citation>
    <scope>NUCLEOTIDE SEQUENCE [LARGE SCALE GENOMIC DNA]</scope>
    <source>
        <strain evidence="2 3">CCFEE 6314</strain>
    </source>
</reference>
<protein>
    <submittedName>
        <fullName evidence="2">Uncharacterized protein</fullName>
    </submittedName>
</protein>
<sequence>MPDIYAEIDFLARLDLYANERPYIMLLGVEDEIDDDVPITNLQFETKSKILIQDMREHPELNFSQCGFEFLRDHQSRVTVFETEGDIMLYKRETEALLSSHFDAVKALTYEVKLRKNIHFERTEYDANDELVIEGPATGAHNGTNKPDSRFYQADLADLTYESGFKMVWHRLQPEDRAKYLRPGYRIRVINTWRPLNDTLEDRPLALCDSRTVMDDDLKVSDRVFPTHGKSGELYFLQYNPGQRWYWLERQRSTEPFVFLTFDTMAKRNMAKRG</sequence>
<dbReference type="AlphaFoldDB" id="A0A438NA65"/>
<gene>
    <name evidence="2" type="ORF">B0A52_03713</name>
</gene>
<evidence type="ECO:0000313" key="3">
    <source>
        <dbReference type="Proteomes" id="UP000288859"/>
    </source>
</evidence>
<comment type="similarity">
    <text evidence="1">Belongs to the asaB hydroxylase/desaturase family.</text>
</comment>
<accession>A0A438NA65</accession>
<dbReference type="PANTHER" id="PTHR34598:SF3">
    <property type="entry name" value="OXIDOREDUCTASE AN1597"/>
    <property type="match status" value="1"/>
</dbReference>
<dbReference type="GO" id="GO:0016491">
    <property type="term" value="F:oxidoreductase activity"/>
    <property type="evidence" value="ECO:0007669"/>
    <property type="project" value="InterPro"/>
</dbReference>
<dbReference type="PANTHER" id="PTHR34598">
    <property type="entry name" value="BLL6449 PROTEIN"/>
    <property type="match status" value="1"/>
</dbReference>
<dbReference type="EMBL" id="NAJM01000012">
    <property type="protein sequence ID" value="RVX72523.1"/>
    <property type="molecule type" value="Genomic_DNA"/>
</dbReference>
<proteinExistence type="inferred from homology"/>
<dbReference type="Proteomes" id="UP000288859">
    <property type="component" value="Unassembled WGS sequence"/>
</dbReference>
<dbReference type="NCBIfam" id="NF041278">
    <property type="entry name" value="CmcJ_NvfI_EfuI"/>
    <property type="match status" value="1"/>
</dbReference>